<dbReference type="GO" id="GO:0006629">
    <property type="term" value="P:lipid metabolic process"/>
    <property type="evidence" value="ECO:0007669"/>
    <property type="project" value="InterPro"/>
</dbReference>
<proteinExistence type="predicted"/>
<gene>
    <name evidence="1" type="ORF">HB850_04560</name>
</gene>
<evidence type="ECO:0000313" key="2">
    <source>
        <dbReference type="Proteomes" id="UP000569903"/>
    </source>
</evidence>
<dbReference type="InterPro" id="IPR029058">
    <property type="entry name" value="AB_hydrolase_fold"/>
</dbReference>
<dbReference type="Gene3D" id="3.40.50.1820">
    <property type="entry name" value="alpha/beta hydrolase"/>
    <property type="match status" value="1"/>
</dbReference>
<sequence>MAKITEEQYFSLSDNVYKNLTLKINPIQQMTPTRKKELTVTILDDSSKWVTINSINKQNGLQAAAVVPYQEYIDVCSGKTKEFTNIIFTSRGSEDKADWSTNLTDLPKHRLPEQDSQFKEYNNFVNTTLSKHTTKDYSFTGHSLGGALAQYEAVKHTKPAVTFAAARSFNKLTPDEQAKAKDGAYFHLIKDFRHHGDVVGLLPPDAFVFYQQYYSKNGAASDPLNAHLTKGFRKQFGSNGATKLAISPDEVKALANRMKDVAADIDRMVRLIEDFRQAESDAVKKMVRKFNDATYGGEYDLLNENDVDDVMHDLAVKKTEGVYRFHNEEILHDLLNKLLERQYYLQQFANEIGNAGHQMQQTDINLGHDLDRTIGSLVGIAAGNAVNFFK</sequence>
<dbReference type="RefSeq" id="WP_185388371.1">
    <property type="nucleotide sequence ID" value="NZ_JAARQN010000002.1"/>
</dbReference>
<dbReference type="Pfam" id="PF26363">
    <property type="entry name" value="Phospholipase-like"/>
    <property type="match status" value="1"/>
</dbReference>
<evidence type="ECO:0000313" key="1">
    <source>
        <dbReference type="EMBL" id="MBC1457018.1"/>
    </source>
</evidence>
<comment type="caution">
    <text evidence="1">The sequence shown here is derived from an EMBL/GenBank/DDBJ whole genome shotgun (WGS) entry which is preliminary data.</text>
</comment>
<name>A0A841YUQ9_9LIST</name>
<dbReference type="Proteomes" id="UP000569903">
    <property type="component" value="Unassembled WGS sequence"/>
</dbReference>
<organism evidence="1 2">
    <name type="scientific">Listeria newyorkensis</name>
    <dbReference type="NCBI Taxonomy" id="1497681"/>
    <lineage>
        <taxon>Bacteria</taxon>
        <taxon>Bacillati</taxon>
        <taxon>Bacillota</taxon>
        <taxon>Bacilli</taxon>
        <taxon>Bacillales</taxon>
        <taxon>Listeriaceae</taxon>
        <taxon>Listeria</taxon>
    </lineage>
</organism>
<dbReference type="AlphaFoldDB" id="A0A841YUQ9"/>
<dbReference type="SUPFAM" id="SSF53474">
    <property type="entry name" value="alpha/beta-Hydrolases"/>
    <property type="match status" value="1"/>
</dbReference>
<dbReference type="EMBL" id="JAARQN010000002">
    <property type="protein sequence ID" value="MBC1457018.1"/>
    <property type="molecule type" value="Genomic_DNA"/>
</dbReference>
<protein>
    <submittedName>
        <fullName evidence="1">Lipase</fullName>
    </submittedName>
</protein>
<reference evidence="1 2" key="1">
    <citation type="submission" date="2020-03" db="EMBL/GenBank/DDBJ databases">
        <title>Soil Listeria distribution.</title>
        <authorList>
            <person name="Liao J."/>
            <person name="Wiedmann M."/>
        </authorList>
    </citation>
    <scope>NUCLEOTIDE SEQUENCE [LARGE SCALE GENOMIC DNA]</scope>
    <source>
        <strain evidence="1 2">FSL L7-1614</strain>
    </source>
</reference>
<accession>A0A841YUQ9</accession>